<keyword evidence="3" id="KW-1185">Reference proteome</keyword>
<gene>
    <name evidence="2" type="ORF">KEC16_03485</name>
</gene>
<keyword evidence="1" id="KW-1133">Transmembrane helix</keyword>
<evidence type="ECO:0000313" key="3">
    <source>
        <dbReference type="Proteomes" id="UP000680714"/>
    </source>
</evidence>
<feature type="transmembrane region" description="Helical" evidence="1">
    <location>
        <begin position="163"/>
        <end position="187"/>
    </location>
</feature>
<dbReference type="EMBL" id="JAGTUF010000001">
    <property type="protein sequence ID" value="MBR9970773.1"/>
    <property type="molecule type" value="Genomic_DNA"/>
</dbReference>
<name>A0ABS5IAN4_9PROT</name>
<sequence>MSNTALLRLNPEFQRCLWLELTPTRLVLMPALLAVALAGLHLSNVANLAEWVLYILFFLLVLWGGRLAADCFVEEVAQGTWDVQRLSASNPWAMALGKVVGGTSYVWYGALCCLLALIVVPGTIDFVDLASTLVGGLAAQATALLVVLVLHRFDASRRRGSTTLAQMLGIVAAVPSLGPLAALSSLAKNWGGITQWYGAEFALPNFTLGHEIVMLAWLLLAVAWLIRLQLGHAPSPWPYLAFTVYEIAFVLGFLFTQKLIPPLPVMTGVAALVAAVLTYGAVLASPLHVSDVKRLLRAQDWGRRWDLLPSWLPAAALAVLLGVITVLAGGREWTLAAAVLALFLRDIALVAAVRLLARRRNALLLCVLAVLLYGLLPTVLDGIGGSNLKAWIFPTMGASALTLIGPWAQAVAALALVVMAWGRRKGV</sequence>
<comment type="caution">
    <text evidence="2">The sequence shown here is derived from an EMBL/GenBank/DDBJ whole genome shotgun (WGS) entry which is preliminary data.</text>
</comment>
<feature type="transmembrane region" description="Helical" evidence="1">
    <location>
        <begin position="130"/>
        <end position="151"/>
    </location>
</feature>
<feature type="transmembrane region" description="Helical" evidence="1">
    <location>
        <begin position="335"/>
        <end position="355"/>
    </location>
</feature>
<feature type="transmembrane region" description="Helical" evidence="1">
    <location>
        <begin position="51"/>
        <end position="69"/>
    </location>
</feature>
<feature type="transmembrane region" description="Helical" evidence="1">
    <location>
        <begin position="207"/>
        <end position="226"/>
    </location>
</feature>
<dbReference type="RefSeq" id="WP_211546232.1">
    <property type="nucleotide sequence ID" value="NZ_JAGTUF010000001.1"/>
</dbReference>
<protein>
    <submittedName>
        <fullName evidence="2">Uncharacterized protein</fullName>
    </submittedName>
</protein>
<dbReference type="Proteomes" id="UP000680714">
    <property type="component" value="Unassembled WGS sequence"/>
</dbReference>
<accession>A0ABS5IAN4</accession>
<evidence type="ECO:0000256" key="1">
    <source>
        <dbReference type="SAM" id="Phobius"/>
    </source>
</evidence>
<reference evidence="2 3" key="1">
    <citation type="submission" date="2021-04" db="EMBL/GenBank/DDBJ databases">
        <title>Magnetospirillum sulfuroxidans sp. nov., a facultative chemolithoautotrophic sulfur-oxidizing alphaproteobacterium isolated from freshwater sediment and proposals for Paramagetospirillum gen. nov., and Magnetospirillaceae fam. nov.</title>
        <authorList>
            <person name="Koziaeva V."/>
            <person name="Geelhoed J.S."/>
            <person name="Sorokin D.Y."/>
            <person name="Grouzdev D.S."/>
        </authorList>
    </citation>
    <scope>NUCLEOTIDE SEQUENCE [LARGE SCALE GENOMIC DNA]</scope>
    <source>
        <strain evidence="2 3">J10</strain>
    </source>
</reference>
<feature type="transmembrane region" description="Helical" evidence="1">
    <location>
        <begin position="362"/>
        <end position="380"/>
    </location>
</feature>
<feature type="transmembrane region" description="Helical" evidence="1">
    <location>
        <begin position="26"/>
        <end position="45"/>
    </location>
</feature>
<organism evidence="2 3">
    <name type="scientific">Magnetospirillum sulfuroxidans</name>
    <dbReference type="NCBI Taxonomy" id="611300"/>
    <lineage>
        <taxon>Bacteria</taxon>
        <taxon>Pseudomonadati</taxon>
        <taxon>Pseudomonadota</taxon>
        <taxon>Alphaproteobacteria</taxon>
        <taxon>Rhodospirillales</taxon>
        <taxon>Rhodospirillaceae</taxon>
        <taxon>Magnetospirillum</taxon>
    </lineage>
</organism>
<keyword evidence="1" id="KW-0472">Membrane</keyword>
<feature type="transmembrane region" description="Helical" evidence="1">
    <location>
        <begin position="238"/>
        <end position="256"/>
    </location>
</feature>
<feature type="transmembrane region" description="Helical" evidence="1">
    <location>
        <begin position="310"/>
        <end position="329"/>
    </location>
</feature>
<feature type="transmembrane region" description="Helical" evidence="1">
    <location>
        <begin position="400"/>
        <end position="421"/>
    </location>
</feature>
<evidence type="ECO:0000313" key="2">
    <source>
        <dbReference type="EMBL" id="MBR9970773.1"/>
    </source>
</evidence>
<feature type="transmembrane region" description="Helical" evidence="1">
    <location>
        <begin position="268"/>
        <end position="289"/>
    </location>
</feature>
<feature type="transmembrane region" description="Helical" evidence="1">
    <location>
        <begin position="105"/>
        <end position="124"/>
    </location>
</feature>
<proteinExistence type="predicted"/>
<keyword evidence="1" id="KW-0812">Transmembrane</keyword>